<proteinExistence type="predicted"/>
<sequence>MILAHRKTKFSIFEQSYNIYLLEYEVRNNASERVGNKSAVLYVVLQNPEIFDLVVIQNDAEKELYVRSSSETKFMLIHNNDDVDFITPLTNP</sequence>
<comment type="caution">
    <text evidence="1">The sequence shown here is derived from an EMBL/GenBank/DDBJ whole genome shotgun (WGS) entry which is preliminary data.</text>
</comment>
<evidence type="ECO:0000313" key="2">
    <source>
        <dbReference type="Proteomes" id="UP000663855"/>
    </source>
</evidence>
<name>A0A815W7U7_9BILA</name>
<evidence type="ECO:0000313" key="1">
    <source>
        <dbReference type="EMBL" id="CAF1540050.1"/>
    </source>
</evidence>
<dbReference type="Proteomes" id="UP000663855">
    <property type="component" value="Unassembled WGS sequence"/>
</dbReference>
<dbReference type="AlphaFoldDB" id="A0A815W7U7"/>
<accession>A0A815W7U7</accession>
<organism evidence="1 2">
    <name type="scientific">Rotaria magnacalcarata</name>
    <dbReference type="NCBI Taxonomy" id="392030"/>
    <lineage>
        <taxon>Eukaryota</taxon>
        <taxon>Metazoa</taxon>
        <taxon>Spiralia</taxon>
        <taxon>Gnathifera</taxon>
        <taxon>Rotifera</taxon>
        <taxon>Eurotatoria</taxon>
        <taxon>Bdelloidea</taxon>
        <taxon>Philodinida</taxon>
        <taxon>Philodinidae</taxon>
        <taxon>Rotaria</taxon>
    </lineage>
</organism>
<gene>
    <name evidence="1" type="ORF">CJN711_LOCUS29658</name>
</gene>
<dbReference type="EMBL" id="CAJNOV010014078">
    <property type="protein sequence ID" value="CAF1540050.1"/>
    <property type="molecule type" value="Genomic_DNA"/>
</dbReference>
<reference evidence="1" key="1">
    <citation type="submission" date="2021-02" db="EMBL/GenBank/DDBJ databases">
        <authorList>
            <person name="Nowell W R."/>
        </authorList>
    </citation>
    <scope>NUCLEOTIDE SEQUENCE</scope>
</reference>
<protein>
    <submittedName>
        <fullName evidence="1">Uncharacterized protein</fullName>
    </submittedName>
</protein>